<dbReference type="AlphaFoldDB" id="A0A1S6HJP0"/>
<organism evidence="1 2">
    <name type="scientific">Shewanella psychrophila</name>
    <dbReference type="NCBI Taxonomy" id="225848"/>
    <lineage>
        <taxon>Bacteria</taxon>
        <taxon>Pseudomonadati</taxon>
        <taxon>Pseudomonadota</taxon>
        <taxon>Gammaproteobacteria</taxon>
        <taxon>Alteromonadales</taxon>
        <taxon>Shewanellaceae</taxon>
        <taxon>Shewanella</taxon>
    </lineage>
</organism>
<evidence type="ECO:0000313" key="1">
    <source>
        <dbReference type="EMBL" id="AQS35741.1"/>
    </source>
</evidence>
<dbReference type="Gene3D" id="3.40.710.10">
    <property type="entry name" value="DD-peptidase/beta-lactamase superfamily"/>
    <property type="match status" value="1"/>
</dbReference>
<dbReference type="SUPFAM" id="SSF56601">
    <property type="entry name" value="beta-lactamase/transpeptidase-like"/>
    <property type="match status" value="1"/>
</dbReference>
<gene>
    <name evidence="1" type="ORF">Sps_00543</name>
</gene>
<dbReference type="KEGG" id="spsw:Sps_00543"/>
<reference evidence="1 2" key="1">
    <citation type="submission" date="2016-03" db="EMBL/GenBank/DDBJ databases">
        <title>Complete genome sequence of Shewanella psychrophila WP2, a deep sea bacterium isolated from west Pacific sediment.</title>
        <authorList>
            <person name="Xu G."/>
            <person name="Jian H."/>
        </authorList>
    </citation>
    <scope>NUCLEOTIDE SEQUENCE [LARGE SCALE GENOMIC DNA]</scope>
    <source>
        <strain evidence="1 2">WP2</strain>
    </source>
</reference>
<accession>A0A1S6HJP0</accession>
<sequence length="55" mass="6339">MNMKGEIIAENYWNTTNKEAKNHPMSAHKSFTSMAPFIAQEQGLLKLSKRLEMEI</sequence>
<keyword evidence="2" id="KW-1185">Reference proteome</keyword>
<dbReference type="Proteomes" id="UP000189545">
    <property type="component" value="Chromosome"/>
</dbReference>
<dbReference type="EMBL" id="CP014782">
    <property type="protein sequence ID" value="AQS35741.1"/>
    <property type="molecule type" value="Genomic_DNA"/>
</dbReference>
<evidence type="ECO:0008006" key="3">
    <source>
        <dbReference type="Google" id="ProtNLM"/>
    </source>
</evidence>
<protein>
    <recommendedName>
        <fullName evidence="3">Beta-lactamase</fullName>
    </recommendedName>
</protein>
<evidence type="ECO:0000313" key="2">
    <source>
        <dbReference type="Proteomes" id="UP000189545"/>
    </source>
</evidence>
<name>A0A1S6HJP0_9GAMM</name>
<dbReference type="InterPro" id="IPR012338">
    <property type="entry name" value="Beta-lactam/transpept-like"/>
</dbReference>
<proteinExistence type="predicted"/>